<organism evidence="2 3">
    <name type="scientific">Zhongshania antarctica</name>
    <dbReference type="NCBI Taxonomy" id="641702"/>
    <lineage>
        <taxon>Bacteria</taxon>
        <taxon>Pseudomonadati</taxon>
        <taxon>Pseudomonadota</taxon>
        <taxon>Gammaproteobacteria</taxon>
        <taxon>Cellvibrionales</taxon>
        <taxon>Spongiibacteraceae</taxon>
        <taxon>Zhongshania</taxon>
    </lineage>
</organism>
<keyword evidence="1" id="KW-1133">Transmembrane helix</keyword>
<protein>
    <submittedName>
        <fullName evidence="2">Uncharacterized protein</fullName>
    </submittedName>
</protein>
<reference evidence="2 3" key="1">
    <citation type="submission" date="2020-08" db="EMBL/GenBank/DDBJ databases">
        <title>Genomic Encyclopedia of Type Strains, Phase IV (KMG-IV): sequencing the most valuable type-strain genomes for metagenomic binning, comparative biology and taxonomic classification.</title>
        <authorList>
            <person name="Goeker M."/>
        </authorList>
    </citation>
    <scope>NUCLEOTIDE SEQUENCE [LARGE SCALE GENOMIC DNA]</scope>
    <source>
        <strain evidence="2 3">DSM 25701</strain>
    </source>
</reference>
<keyword evidence="3" id="KW-1185">Reference proteome</keyword>
<proteinExistence type="predicted"/>
<keyword evidence="1" id="KW-0472">Membrane</keyword>
<accession>A0A840R1E6</accession>
<keyword evidence="1" id="KW-0812">Transmembrane</keyword>
<feature type="transmembrane region" description="Helical" evidence="1">
    <location>
        <begin position="6"/>
        <end position="25"/>
    </location>
</feature>
<evidence type="ECO:0000313" key="3">
    <source>
        <dbReference type="Proteomes" id="UP000536640"/>
    </source>
</evidence>
<dbReference type="EMBL" id="JACHHW010000002">
    <property type="protein sequence ID" value="MBB5186376.1"/>
    <property type="molecule type" value="Genomic_DNA"/>
</dbReference>
<evidence type="ECO:0000313" key="2">
    <source>
        <dbReference type="EMBL" id="MBB5186376.1"/>
    </source>
</evidence>
<dbReference type="RefSeq" id="WP_264299218.1">
    <property type="nucleotide sequence ID" value="NZ_JACHHW010000002.1"/>
</dbReference>
<name>A0A840R1E6_9GAMM</name>
<comment type="caution">
    <text evidence="2">The sequence shown here is derived from an EMBL/GenBank/DDBJ whole genome shotgun (WGS) entry which is preliminary data.</text>
</comment>
<dbReference type="AlphaFoldDB" id="A0A840R1E6"/>
<gene>
    <name evidence="2" type="ORF">HNQ57_000637</name>
</gene>
<dbReference type="Proteomes" id="UP000536640">
    <property type="component" value="Unassembled WGS sequence"/>
</dbReference>
<sequence>MPDANGHVFSAAEEILVLFFGAYFFRGRKNIAIKEGGNWGLN</sequence>
<evidence type="ECO:0000256" key="1">
    <source>
        <dbReference type="SAM" id="Phobius"/>
    </source>
</evidence>